<dbReference type="GO" id="GO:0015280">
    <property type="term" value="F:ligand-gated sodium channel activity"/>
    <property type="evidence" value="ECO:0007669"/>
    <property type="project" value="TreeGrafter"/>
</dbReference>
<evidence type="ECO:0000256" key="4">
    <source>
        <dbReference type="ARBA" id="ARBA00022461"/>
    </source>
</evidence>
<comment type="caution">
    <text evidence="14">The sequence shown here is derived from an EMBL/GenBank/DDBJ whole genome shotgun (WGS) entry which is preliminary data.</text>
</comment>
<evidence type="ECO:0000256" key="6">
    <source>
        <dbReference type="ARBA" id="ARBA00022989"/>
    </source>
</evidence>
<feature type="region of interest" description="Disordered" evidence="13">
    <location>
        <begin position="289"/>
        <end position="378"/>
    </location>
</feature>
<dbReference type="Proteomes" id="UP000801492">
    <property type="component" value="Unassembled WGS sequence"/>
</dbReference>
<protein>
    <recommendedName>
        <fullName evidence="16">Sodium channel protein Nach</fullName>
    </recommendedName>
</protein>
<evidence type="ECO:0008006" key="16">
    <source>
        <dbReference type="Google" id="ProtNLM"/>
    </source>
</evidence>
<comment type="subcellular location">
    <subcellularLocation>
        <location evidence="1">Membrane</location>
        <topology evidence="1">Multi-pass membrane protein</topology>
    </subcellularLocation>
</comment>
<keyword evidence="3 12" id="KW-0813">Transport</keyword>
<dbReference type="InterPro" id="IPR001873">
    <property type="entry name" value="ENaC"/>
</dbReference>
<evidence type="ECO:0000256" key="5">
    <source>
        <dbReference type="ARBA" id="ARBA00022692"/>
    </source>
</evidence>
<keyword evidence="8 12" id="KW-0406">Ion transport</keyword>
<evidence type="ECO:0000256" key="9">
    <source>
        <dbReference type="ARBA" id="ARBA00023136"/>
    </source>
</evidence>
<keyword evidence="5 12" id="KW-0812">Transmembrane</keyword>
<dbReference type="Gene3D" id="2.60.470.10">
    <property type="entry name" value="Acid-sensing ion channels like domains"/>
    <property type="match status" value="1"/>
</dbReference>
<keyword evidence="15" id="KW-1185">Reference proteome</keyword>
<keyword evidence="10 12" id="KW-0739">Sodium transport</keyword>
<keyword evidence="4 12" id="KW-0894">Sodium channel</keyword>
<dbReference type="PANTHER" id="PTHR11690:SF288">
    <property type="entry name" value="AMILORIDE-SENSITIVE NA+ CHANNEL-RELATED"/>
    <property type="match status" value="1"/>
</dbReference>
<feature type="compositionally biased region" description="Low complexity" evidence="13">
    <location>
        <begin position="344"/>
        <end position="355"/>
    </location>
</feature>
<dbReference type="InterPro" id="IPR020903">
    <property type="entry name" value="ENaC_CS"/>
</dbReference>
<keyword evidence="11 12" id="KW-0407">Ion channel</keyword>
<feature type="compositionally biased region" description="Pro residues" evidence="13">
    <location>
        <begin position="298"/>
        <end position="343"/>
    </location>
</feature>
<dbReference type="PROSITE" id="PS01206">
    <property type="entry name" value="ASC"/>
    <property type="match status" value="1"/>
</dbReference>
<dbReference type="GO" id="GO:0005886">
    <property type="term" value="C:plasma membrane"/>
    <property type="evidence" value="ECO:0007669"/>
    <property type="project" value="TreeGrafter"/>
</dbReference>
<evidence type="ECO:0000256" key="12">
    <source>
        <dbReference type="RuleBase" id="RU000679"/>
    </source>
</evidence>
<dbReference type="Pfam" id="PF00858">
    <property type="entry name" value="ASC"/>
    <property type="match status" value="1"/>
</dbReference>
<name>A0A8K0G7K0_IGNLU</name>
<evidence type="ECO:0000313" key="14">
    <source>
        <dbReference type="EMBL" id="KAF2889034.1"/>
    </source>
</evidence>
<keyword evidence="9" id="KW-0472">Membrane</keyword>
<feature type="non-terminal residue" evidence="14">
    <location>
        <position position="378"/>
    </location>
</feature>
<feature type="compositionally biased region" description="Pro residues" evidence="13">
    <location>
        <begin position="356"/>
        <end position="378"/>
    </location>
</feature>
<evidence type="ECO:0000256" key="13">
    <source>
        <dbReference type="SAM" id="MobiDB-lite"/>
    </source>
</evidence>
<evidence type="ECO:0000313" key="15">
    <source>
        <dbReference type="Proteomes" id="UP000801492"/>
    </source>
</evidence>
<dbReference type="OrthoDB" id="6436100at2759"/>
<keyword evidence="6" id="KW-1133">Transmembrane helix</keyword>
<sequence length="378" mass="42556">MQHSIFKSIESLRWIDHDFTFDKDRLSPIITNEGLCYSFNLLDRNDLFTENAHIRYYEKAFISHQQQSNWTLENIFNKETAVECFPFHTTLAGSAGGFYIDLSISADDINYICGDTIQGFKVAVHHSGQIPNLDKGYFRVGLNQDVAVAVKPRAITTSNALRHYKPEKRKCYFEGEKTLKYFKIYDQQNCLMECLTNYTLAYCGCVGYFMPRKWIINQFMKVCELELVYCMEQANANFLTTGGNAKLPETKRNYDCTCFPSCTSLDFEIEISQSEWNWKAAEAEAASYQQSSFDENTLPPPSPLSTPLPPLSPSLSPPPPPPPLPRHPHPPVVPSAVPPPVLPRVPTLVPSAVHPRVPPPVLTPVPPAVPPPVPPPVR</sequence>
<dbReference type="AlphaFoldDB" id="A0A8K0G7K0"/>
<evidence type="ECO:0000256" key="1">
    <source>
        <dbReference type="ARBA" id="ARBA00004141"/>
    </source>
</evidence>
<evidence type="ECO:0000256" key="3">
    <source>
        <dbReference type="ARBA" id="ARBA00022448"/>
    </source>
</evidence>
<accession>A0A8K0G7K0</accession>
<dbReference type="EMBL" id="VTPC01071497">
    <property type="protein sequence ID" value="KAF2889034.1"/>
    <property type="molecule type" value="Genomic_DNA"/>
</dbReference>
<reference evidence="14" key="1">
    <citation type="submission" date="2019-08" db="EMBL/GenBank/DDBJ databases">
        <title>The genome of the North American firefly Photinus pyralis.</title>
        <authorList>
            <consortium name="Photinus pyralis genome working group"/>
            <person name="Fallon T.R."/>
            <person name="Sander Lower S.E."/>
            <person name="Weng J.-K."/>
        </authorList>
    </citation>
    <scope>NUCLEOTIDE SEQUENCE</scope>
    <source>
        <strain evidence="14">TRF0915ILg1</strain>
        <tissue evidence="14">Whole body</tissue>
    </source>
</reference>
<dbReference type="PANTHER" id="PTHR11690">
    <property type="entry name" value="AMILORIDE-SENSITIVE SODIUM CHANNEL-RELATED"/>
    <property type="match status" value="1"/>
</dbReference>
<proteinExistence type="inferred from homology"/>
<comment type="similarity">
    <text evidence="2 12">Belongs to the amiloride-sensitive sodium channel (TC 1.A.6) family.</text>
</comment>
<evidence type="ECO:0000256" key="10">
    <source>
        <dbReference type="ARBA" id="ARBA00023201"/>
    </source>
</evidence>
<dbReference type="PRINTS" id="PR01217">
    <property type="entry name" value="PRICHEXTENSN"/>
</dbReference>
<evidence type="ECO:0000256" key="8">
    <source>
        <dbReference type="ARBA" id="ARBA00023065"/>
    </source>
</evidence>
<keyword evidence="7" id="KW-0915">Sodium</keyword>
<gene>
    <name evidence="14" type="ORF">ILUMI_17139</name>
</gene>
<evidence type="ECO:0000256" key="2">
    <source>
        <dbReference type="ARBA" id="ARBA00007193"/>
    </source>
</evidence>
<evidence type="ECO:0000256" key="7">
    <source>
        <dbReference type="ARBA" id="ARBA00023053"/>
    </source>
</evidence>
<evidence type="ECO:0000256" key="11">
    <source>
        <dbReference type="ARBA" id="ARBA00023303"/>
    </source>
</evidence>
<organism evidence="14 15">
    <name type="scientific">Ignelater luminosus</name>
    <name type="common">Cucubano</name>
    <name type="synonym">Pyrophorus luminosus</name>
    <dbReference type="NCBI Taxonomy" id="2038154"/>
    <lineage>
        <taxon>Eukaryota</taxon>
        <taxon>Metazoa</taxon>
        <taxon>Ecdysozoa</taxon>
        <taxon>Arthropoda</taxon>
        <taxon>Hexapoda</taxon>
        <taxon>Insecta</taxon>
        <taxon>Pterygota</taxon>
        <taxon>Neoptera</taxon>
        <taxon>Endopterygota</taxon>
        <taxon>Coleoptera</taxon>
        <taxon>Polyphaga</taxon>
        <taxon>Elateriformia</taxon>
        <taxon>Elateroidea</taxon>
        <taxon>Elateridae</taxon>
        <taxon>Agrypninae</taxon>
        <taxon>Pyrophorini</taxon>
        <taxon>Ignelater</taxon>
    </lineage>
</organism>